<evidence type="ECO:0000256" key="1">
    <source>
        <dbReference type="SAM" id="MobiDB-lite"/>
    </source>
</evidence>
<feature type="region of interest" description="Disordered" evidence="1">
    <location>
        <begin position="215"/>
        <end position="237"/>
    </location>
</feature>
<feature type="compositionally biased region" description="Low complexity" evidence="1">
    <location>
        <begin position="177"/>
        <end position="186"/>
    </location>
</feature>
<feature type="region of interest" description="Disordered" evidence="1">
    <location>
        <begin position="115"/>
        <end position="186"/>
    </location>
</feature>
<evidence type="ECO:0000313" key="2">
    <source>
        <dbReference type="Proteomes" id="UP000515146"/>
    </source>
</evidence>
<name>A0A6P6XN81_DERPT</name>
<organism evidence="2 3">
    <name type="scientific">Dermatophagoides pteronyssinus</name>
    <name type="common">European house dust mite</name>
    <dbReference type="NCBI Taxonomy" id="6956"/>
    <lineage>
        <taxon>Eukaryota</taxon>
        <taxon>Metazoa</taxon>
        <taxon>Ecdysozoa</taxon>
        <taxon>Arthropoda</taxon>
        <taxon>Chelicerata</taxon>
        <taxon>Arachnida</taxon>
        <taxon>Acari</taxon>
        <taxon>Acariformes</taxon>
        <taxon>Sarcoptiformes</taxon>
        <taxon>Astigmata</taxon>
        <taxon>Psoroptidia</taxon>
        <taxon>Analgoidea</taxon>
        <taxon>Pyroglyphidae</taxon>
        <taxon>Dermatophagoidinae</taxon>
        <taxon>Dermatophagoides</taxon>
    </lineage>
</organism>
<reference evidence="3" key="1">
    <citation type="submission" date="2025-08" db="UniProtKB">
        <authorList>
            <consortium name="RefSeq"/>
        </authorList>
    </citation>
    <scope>IDENTIFICATION</scope>
    <source>
        <strain evidence="3">Airmid</strain>
    </source>
</reference>
<dbReference type="KEGG" id="dpte:113789049"/>
<gene>
    <name evidence="3" type="primary">LOC113789049</name>
</gene>
<feature type="compositionally biased region" description="Low complexity" evidence="1">
    <location>
        <begin position="117"/>
        <end position="132"/>
    </location>
</feature>
<feature type="compositionally biased region" description="Low complexity" evidence="1">
    <location>
        <begin position="139"/>
        <end position="167"/>
    </location>
</feature>
<dbReference type="RefSeq" id="XP_027194336.1">
    <property type="nucleotide sequence ID" value="XM_027338535.1"/>
</dbReference>
<accession>A0A6P6XN81</accession>
<sequence>MDNFNDENFISIDQSINRIIDEDEQQLFSDTVLQIHKDIENLLSDNMDGNDNNDDVNQKQKLNDNLNDDDDDNKNDIYSHNTLRWLDQLIQNKSSTSRLSIWSKDPNVIEHMKKFENNNNNNNNHNDNNNSDDINESVQQQQHQQQFSQPILNQNQMNDNIPNQMNNNDDDDDHKPQQQQQQQQESNEHLNQFNFIMNCMKLSRLENDKRIDSINTNHGSDIITNNNDDDTNDPKIH</sequence>
<protein>
    <submittedName>
        <fullName evidence="3">Myb-like protein D</fullName>
    </submittedName>
</protein>
<dbReference type="Proteomes" id="UP000515146">
    <property type="component" value="Unplaced"/>
</dbReference>
<evidence type="ECO:0000313" key="3">
    <source>
        <dbReference type="RefSeq" id="XP_027194336.1"/>
    </source>
</evidence>
<proteinExistence type="predicted"/>
<dbReference type="InParanoid" id="A0A6P6XN81"/>
<dbReference type="OMA" id="MNDNIPN"/>
<dbReference type="AlphaFoldDB" id="A0A6P6XN81"/>
<feature type="region of interest" description="Disordered" evidence="1">
    <location>
        <begin position="43"/>
        <end position="73"/>
    </location>
</feature>
<keyword evidence="2" id="KW-1185">Reference proteome</keyword>